<dbReference type="InterPro" id="IPR035906">
    <property type="entry name" value="MetI-like_sf"/>
</dbReference>
<dbReference type="AlphaFoldDB" id="A0A2U1ZYK8"/>
<feature type="transmembrane region" description="Helical" evidence="7">
    <location>
        <begin position="210"/>
        <end position="231"/>
    </location>
</feature>
<dbReference type="InterPro" id="IPR025966">
    <property type="entry name" value="OppC_N"/>
</dbReference>
<organism evidence="10 11">
    <name type="scientific">Serinibacter arcticus</name>
    <dbReference type="NCBI Taxonomy" id="1655435"/>
    <lineage>
        <taxon>Bacteria</taxon>
        <taxon>Bacillati</taxon>
        <taxon>Actinomycetota</taxon>
        <taxon>Actinomycetes</taxon>
        <taxon>Micrococcales</taxon>
        <taxon>Beutenbergiaceae</taxon>
        <taxon>Serinibacter</taxon>
    </lineage>
</organism>
<feature type="transmembrane region" description="Helical" evidence="7">
    <location>
        <begin position="150"/>
        <end position="176"/>
    </location>
</feature>
<dbReference type="InterPro" id="IPR050366">
    <property type="entry name" value="BP-dependent_transpt_permease"/>
</dbReference>
<evidence type="ECO:0000313" key="10">
    <source>
        <dbReference type="EMBL" id="PWD52069.1"/>
    </source>
</evidence>
<keyword evidence="2 7" id="KW-0813">Transport</keyword>
<dbReference type="GO" id="GO:0005886">
    <property type="term" value="C:plasma membrane"/>
    <property type="evidence" value="ECO:0007669"/>
    <property type="project" value="UniProtKB-SubCell"/>
</dbReference>
<reference evidence="10 11" key="1">
    <citation type="submission" date="2018-03" db="EMBL/GenBank/DDBJ databases">
        <title>Genome assembly of novel Miniimonas species PCH200.</title>
        <authorList>
            <person name="Thakur V."/>
            <person name="Kumar V."/>
            <person name="Singh D."/>
        </authorList>
    </citation>
    <scope>NUCLEOTIDE SEQUENCE [LARGE SCALE GENOMIC DNA]</scope>
    <source>
        <strain evidence="10 11">PCH200</strain>
    </source>
</reference>
<feature type="domain" description="ABC transmembrane type-1" evidence="9">
    <location>
        <begin position="152"/>
        <end position="338"/>
    </location>
</feature>
<dbReference type="CDD" id="cd06261">
    <property type="entry name" value="TM_PBP2"/>
    <property type="match status" value="1"/>
</dbReference>
<protein>
    <submittedName>
        <fullName evidence="10">ABC transporter permease</fullName>
    </submittedName>
</protein>
<comment type="caution">
    <text evidence="10">The sequence shown here is derived from an EMBL/GenBank/DDBJ whole genome shotgun (WGS) entry which is preliminary data.</text>
</comment>
<dbReference type="Proteomes" id="UP000245166">
    <property type="component" value="Unassembled WGS sequence"/>
</dbReference>
<evidence type="ECO:0000256" key="4">
    <source>
        <dbReference type="ARBA" id="ARBA00022692"/>
    </source>
</evidence>
<feature type="transmembrane region" description="Helical" evidence="7">
    <location>
        <begin position="262"/>
        <end position="284"/>
    </location>
</feature>
<feature type="transmembrane region" description="Helical" evidence="7">
    <location>
        <begin position="318"/>
        <end position="338"/>
    </location>
</feature>
<evidence type="ECO:0000256" key="7">
    <source>
        <dbReference type="RuleBase" id="RU363032"/>
    </source>
</evidence>
<accession>A0A2U1ZYK8</accession>
<evidence type="ECO:0000259" key="9">
    <source>
        <dbReference type="PROSITE" id="PS50928"/>
    </source>
</evidence>
<proteinExistence type="inferred from homology"/>
<evidence type="ECO:0000256" key="3">
    <source>
        <dbReference type="ARBA" id="ARBA00022475"/>
    </source>
</evidence>
<gene>
    <name evidence="10" type="ORF">C8046_16865</name>
</gene>
<dbReference type="SUPFAM" id="SSF161098">
    <property type="entry name" value="MetI-like"/>
    <property type="match status" value="1"/>
</dbReference>
<evidence type="ECO:0000256" key="1">
    <source>
        <dbReference type="ARBA" id="ARBA00004651"/>
    </source>
</evidence>
<feature type="transmembrane region" description="Helical" evidence="7">
    <location>
        <begin position="76"/>
        <end position="99"/>
    </location>
</feature>
<feature type="transmembrane region" description="Helical" evidence="7">
    <location>
        <begin position="183"/>
        <end position="204"/>
    </location>
</feature>
<dbReference type="Pfam" id="PF12911">
    <property type="entry name" value="OppC_N"/>
    <property type="match status" value="1"/>
</dbReference>
<name>A0A2U1ZYK8_9MICO</name>
<dbReference type="RefSeq" id="WP_109230452.1">
    <property type="nucleotide sequence ID" value="NZ_PYHR01000002.1"/>
</dbReference>
<keyword evidence="11" id="KW-1185">Reference proteome</keyword>
<comment type="similarity">
    <text evidence="7">Belongs to the binding-protein-dependent transport system permease family.</text>
</comment>
<keyword evidence="3" id="KW-1003">Cell membrane</keyword>
<dbReference type="Gene3D" id="1.10.3720.10">
    <property type="entry name" value="MetI-like"/>
    <property type="match status" value="1"/>
</dbReference>
<dbReference type="GO" id="GO:0055085">
    <property type="term" value="P:transmembrane transport"/>
    <property type="evidence" value="ECO:0007669"/>
    <property type="project" value="InterPro"/>
</dbReference>
<keyword evidence="5 7" id="KW-1133">Transmembrane helix</keyword>
<dbReference type="Pfam" id="PF00528">
    <property type="entry name" value="BPD_transp_1"/>
    <property type="match status" value="1"/>
</dbReference>
<evidence type="ECO:0000256" key="8">
    <source>
        <dbReference type="SAM" id="MobiDB-lite"/>
    </source>
</evidence>
<evidence type="ECO:0000256" key="5">
    <source>
        <dbReference type="ARBA" id="ARBA00022989"/>
    </source>
</evidence>
<evidence type="ECO:0000256" key="2">
    <source>
        <dbReference type="ARBA" id="ARBA00022448"/>
    </source>
</evidence>
<keyword evidence="6 7" id="KW-0472">Membrane</keyword>
<keyword evidence="4 7" id="KW-0812">Transmembrane</keyword>
<evidence type="ECO:0000313" key="11">
    <source>
        <dbReference type="Proteomes" id="UP000245166"/>
    </source>
</evidence>
<dbReference type="OrthoDB" id="6637947at2"/>
<sequence length="354" mass="38083">MSDKSDNNDANPPEPENLVPGPERDAPTPQPGGFVGLEPAAGQSGTLTVEAPVPSGEKSYSQGQLVRRRFFRHKGAMTSIVVLAFITVLAFTSIGIGPIPGWWDKSFSTTGSVLDGGRPTLGFFQLGEHPFGQDQTGRDYFALVMRGTQISLIIAFVVGIGSTIIGTVIGSLAGYFRGWVESILMRLTDLLIIIPLLVLAAVIARRAGEAGIWALAVVLAAVTWTSLARLVRGEVLSLREREFVSAARAIGTHPARILFRHILPNTIGVIIVSTTLSISAAILLETSLSFLGFGVQPPDVSLGSLINTYQTAFTARPWLFWFPGLFILAIALCVNFIGDGLRDAFDPRQNRNRD</sequence>
<dbReference type="EMBL" id="PYHR01000002">
    <property type="protein sequence ID" value="PWD52069.1"/>
    <property type="molecule type" value="Genomic_DNA"/>
</dbReference>
<feature type="region of interest" description="Disordered" evidence="8">
    <location>
        <begin position="1"/>
        <end position="60"/>
    </location>
</feature>
<dbReference type="InterPro" id="IPR000515">
    <property type="entry name" value="MetI-like"/>
</dbReference>
<dbReference type="PROSITE" id="PS50928">
    <property type="entry name" value="ABC_TM1"/>
    <property type="match status" value="1"/>
</dbReference>
<evidence type="ECO:0000256" key="6">
    <source>
        <dbReference type="ARBA" id="ARBA00023136"/>
    </source>
</evidence>
<dbReference type="PANTHER" id="PTHR43386:SF1">
    <property type="entry name" value="D,D-DIPEPTIDE TRANSPORT SYSTEM PERMEASE PROTEIN DDPC-RELATED"/>
    <property type="match status" value="1"/>
</dbReference>
<dbReference type="PANTHER" id="PTHR43386">
    <property type="entry name" value="OLIGOPEPTIDE TRANSPORT SYSTEM PERMEASE PROTEIN APPC"/>
    <property type="match status" value="1"/>
</dbReference>
<comment type="subcellular location">
    <subcellularLocation>
        <location evidence="1 7">Cell membrane</location>
        <topology evidence="1 7">Multi-pass membrane protein</topology>
    </subcellularLocation>
</comment>